<feature type="compositionally biased region" description="Polar residues" evidence="2">
    <location>
        <begin position="879"/>
        <end position="892"/>
    </location>
</feature>
<keyword evidence="1" id="KW-0862">Zinc</keyword>
<reference evidence="4 5" key="1">
    <citation type="submission" date="2020-04" db="EMBL/GenBank/DDBJ databases">
        <title>Perkinsus olseni comparative genomics.</title>
        <authorList>
            <person name="Bogema D.R."/>
        </authorList>
    </citation>
    <scope>NUCLEOTIDE SEQUENCE [LARGE SCALE GENOMIC DNA]</scope>
    <source>
        <strain evidence="4">ATCC PRA-205</strain>
    </source>
</reference>
<accession>A0A7J6RIT8</accession>
<evidence type="ECO:0000256" key="1">
    <source>
        <dbReference type="PROSITE-ProRule" id="PRU00325"/>
    </source>
</evidence>
<dbReference type="EMBL" id="JABANM010021903">
    <property type="protein sequence ID" value="KAF4720463.1"/>
    <property type="molecule type" value="Genomic_DNA"/>
</dbReference>
<sequence>MWRSSGTSNDFRDKDLSEGIESASWKTPAEHDMFNAGGNRFDNQGSDGTWYADPRQGDWQSPQQSQSHSWWWDGSDNQWYTSNGDQSWWDYVGASSSTPQWSPLDRASASAGGPTYGNQTSWHAVDGRGGNSCWWDGTASESYGGNDNGGQALWGCARAASSKHPDRESESDGGPTYAIHHPWMQTGEWKPVGHTNLPEDPLLYCIKDLRPNKIDYPRLVGKEHGDSISAMLNLEKTTNSGDPTGFATLRCAEHDSCEVRFRVLLEKCPQRLRVFRNSKSHSSIKRGSEGSSFKKIRLPDAVRHQIITGYQHDPRLMPTTVYDNHLAPTPTNVPTGEEEGEKLERRRLMKHGAYLKRTALKEAPAERIEDISEFVAAFEDYRWSAQNWEDALQLLQDSKSLAPGAVLLNDVITDEFYSVSMAPCAGVESCYHLQRDLHSFGGGATIYVDGQASTIRGQQCTLYTTVVGHISESSDPQGRGFRTSLVPLCFSLVNSENKKALMAVFTAVKELFRATGNLTRVATLVCDASRATVLAARSVFSQHLDIRQMSESLPTDCSMSEPFTIHRCRWHRQEATKRSKLSREDQPLVQQITKDLQACPSREVHDALLQCVVDDEKYSAKLKAYLRSSCNIDALGTPFVSPMSDGFFIVTRLDNNLSESINSIFTRAGINRARLNSGKQVRDFLLKQCTNVDAARARALFTPTSKTRLGPTRRSIQEADQRGDSEVYVTECGREYYIADKGRRVRLLTDDDIVRWRRRDYTTYDEWKANVLSIYKVSWVVSPRKEGFKALVCSCTTFAESWQCSHICMVENYENQLLKDMYDLPSSDSRPSSPPHSMNPPGYQHENSGNVTITTEGARLVVTGTSGGRHPSELGSKSCVPSSKSAVGSMSDISGAGPRQAQACTGGSPATESFQGGDEAIQTLLKNLKLPGKIPKQNVLKWGGRERLRLEVSDVCLEEAAQHSTCWETPEKSQTLMPPDDQSKGLQRSASSGDYTKTRAISELSASTSTQA</sequence>
<feature type="compositionally biased region" description="Polar residues" evidence="2">
    <location>
        <begin position="984"/>
        <end position="995"/>
    </location>
</feature>
<feature type="region of interest" description="Disordered" evidence="2">
    <location>
        <begin position="968"/>
        <end position="1012"/>
    </location>
</feature>
<feature type="region of interest" description="Disordered" evidence="2">
    <location>
        <begin position="95"/>
        <end position="123"/>
    </location>
</feature>
<dbReference type="GO" id="GO:0008270">
    <property type="term" value="F:zinc ion binding"/>
    <property type="evidence" value="ECO:0007669"/>
    <property type="project" value="UniProtKB-KW"/>
</dbReference>
<feature type="non-terminal residue" evidence="4">
    <location>
        <position position="1"/>
    </location>
</feature>
<dbReference type="PROSITE" id="PS50966">
    <property type="entry name" value="ZF_SWIM"/>
    <property type="match status" value="1"/>
</dbReference>
<name>A0A7J6RIT8_PEROL</name>
<evidence type="ECO:0000259" key="3">
    <source>
        <dbReference type="PROSITE" id="PS50966"/>
    </source>
</evidence>
<evidence type="ECO:0000313" key="4">
    <source>
        <dbReference type="EMBL" id="KAF4720463.1"/>
    </source>
</evidence>
<feature type="domain" description="SWIM-type" evidence="3">
    <location>
        <begin position="775"/>
        <end position="815"/>
    </location>
</feature>
<organism evidence="4 5">
    <name type="scientific">Perkinsus olseni</name>
    <name type="common">Perkinsus atlanticus</name>
    <dbReference type="NCBI Taxonomy" id="32597"/>
    <lineage>
        <taxon>Eukaryota</taxon>
        <taxon>Sar</taxon>
        <taxon>Alveolata</taxon>
        <taxon>Perkinsozoa</taxon>
        <taxon>Perkinsea</taxon>
        <taxon>Perkinsida</taxon>
        <taxon>Perkinsidae</taxon>
        <taxon>Perkinsus</taxon>
    </lineage>
</organism>
<feature type="region of interest" description="Disordered" evidence="2">
    <location>
        <begin position="864"/>
        <end position="913"/>
    </location>
</feature>
<keyword evidence="1" id="KW-0479">Metal-binding</keyword>
<dbReference type="Proteomes" id="UP000574390">
    <property type="component" value="Unassembled WGS sequence"/>
</dbReference>
<feature type="compositionally biased region" description="Polar residues" evidence="2">
    <location>
        <begin position="902"/>
        <end position="913"/>
    </location>
</feature>
<gene>
    <name evidence="4" type="ORF">FOZ62_022906</name>
</gene>
<dbReference type="AlphaFoldDB" id="A0A7J6RIT8"/>
<dbReference type="InterPro" id="IPR007527">
    <property type="entry name" value="Znf_SWIM"/>
</dbReference>
<feature type="region of interest" description="Disordered" evidence="2">
    <location>
        <begin position="1"/>
        <end position="70"/>
    </location>
</feature>
<feature type="region of interest" description="Disordered" evidence="2">
    <location>
        <begin position="822"/>
        <end position="849"/>
    </location>
</feature>
<feature type="compositionally biased region" description="Low complexity" evidence="2">
    <location>
        <begin position="59"/>
        <end position="70"/>
    </location>
</feature>
<evidence type="ECO:0000313" key="5">
    <source>
        <dbReference type="Proteomes" id="UP000574390"/>
    </source>
</evidence>
<comment type="caution">
    <text evidence="4">The sequence shown here is derived from an EMBL/GenBank/DDBJ whole genome shotgun (WGS) entry which is preliminary data.</text>
</comment>
<evidence type="ECO:0000256" key="2">
    <source>
        <dbReference type="SAM" id="MobiDB-lite"/>
    </source>
</evidence>
<protein>
    <recommendedName>
        <fullName evidence="3">SWIM-type domain-containing protein</fullName>
    </recommendedName>
</protein>
<proteinExistence type="predicted"/>
<keyword evidence="1" id="KW-0863">Zinc-finger</keyword>